<accession>A0AAW1E887</accession>
<proteinExistence type="predicted"/>
<comment type="caution">
    <text evidence="2">The sequence shown here is derived from an EMBL/GenBank/DDBJ whole genome shotgun (WGS) entry which is preliminary data.</text>
</comment>
<name>A0AAW1E887_ZOAVI</name>
<sequence length="150" mass="16651">MRRSIVQELPTETSVPQRPPSHSDLRPTETSVPQRPLTNPPPFHSVRKPKSRPTPPHADVRAEPGQTPTAPPASARFPRPTTSSWEEAGLSPPSSVWVRPQTPTMRGAGSTKYPSKKRLKNNGRELLQKCEKTRKDTYAEDTINGRNESG</sequence>
<gene>
    <name evidence="2" type="ORF">VZT92_023821</name>
</gene>
<evidence type="ECO:0000313" key="2">
    <source>
        <dbReference type="EMBL" id="KAK9518515.1"/>
    </source>
</evidence>
<keyword evidence="3" id="KW-1185">Reference proteome</keyword>
<dbReference type="Proteomes" id="UP001488805">
    <property type="component" value="Unassembled WGS sequence"/>
</dbReference>
<reference evidence="2 3" key="1">
    <citation type="journal article" date="2024" name="Genome Biol. Evol.">
        <title>Chromosome-level genome assembly of the viviparous eelpout Zoarces viviparus.</title>
        <authorList>
            <person name="Fuhrmann N."/>
            <person name="Brasseur M.V."/>
            <person name="Bakowski C.E."/>
            <person name="Podsiadlowski L."/>
            <person name="Prost S."/>
            <person name="Krehenwinkel H."/>
            <person name="Mayer C."/>
        </authorList>
    </citation>
    <scope>NUCLEOTIDE SEQUENCE [LARGE SCALE GENOMIC DNA]</scope>
    <source>
        <strain evidence="2">NO-MEL_2022_Ind0_liver</strain>
    </source>
</reference>
<feature type="region of interest" description="Disordered" evidence="1">
    <location>
        <begin position="1"/>
        <end position="123"/>
    </location>
</feature>
<protein>
    <submittedName>
        <fullName evidence="2">Uncharacterized protein</fullName>
    </submittedName>
</protein>
<dbReference type="EMBL" id="JBCEZU010000538">
    <property type="protein sequence ID" value="KAK9518515.1"/>
    <property type="molecule type" value="Genomic_DNA"/>
</dbReference>
<evidence type="ECO:0000256" key="1">
    <source>
        <dbReference type="SAM" id="MobiDB-lite"/>
    </source>
</evidence>
<dbReference type="AlphaFoldDB" id="A0AAW1E887"/>
<evidence type="ECO:0000313" key="3">
    <source>
        <dbReference type="Proteomes" id="UP001488805"/>
    </source>
</evidence>
<feature type="compositionally biased region" description="Polar residues" evidence="1">
    <location>
        <begin position="28"/>
        <end position="37"/>
    </location>
</feature>
<organism evidence="2 3">
    <name type="scientific">Zoarces viviparus</name>
    <name type="common">Viviparous eelpout</name>
    <name type="synonym">Blennius viviparus</name>
    <dbReference type="NCBI Taxonomy" id="48416"/>
    <lineage>
        <taxon>Eukaryota</taxon>
        <taxon>Metazoa</taxon>
        <taxon>Chordata</taxon>
        <taxon>Craniata</taxon>
        <taxon>Vertebrata</taxon>
        <taxon>Euteleostomi</taxon>
        <taxon>Actinopterygii</taxon>
        <taxon>Neopterygii</taxon>
        <taxon>Teleostei</taxon>
        <taxon>Neoteleostei</taxon>
        <taxon>Acanthomorphata</taxon>
        <taxon>Eupercaria</taxon>
        <taxon>Perciformes</taxon>
        <taxon>Cottioidei</taxon>
        <taxon>Zoarcales</taxon>
        <taxon>Zoarcidae</taxon>
        <taxon>Zoarcinae</taxon>
        <taxon>Zoarces</taxon>
    </lineage>
</organism>